<dbReference type="SMART" id="SM00207">
    <property type="entry name" value="TNF"/>
    <property type="match status" value="1"/>
</dbReference>
<evidence type="ECO:0000256" key="19">
    <source>
        <dbReference type="ARBA" id="ARBA00046860"/>
    </source>
</evidence>
<evidence type="ECO:0000256" key="21">
    <source>
        <dbReference type="SAM" id="Phobius"/>
    </source>
</evidence>
<dbReference type="CDD" id="cd00184">
    <property type="entry name" value="TNF"/>
    <property type="match status" value="1"/>
</dbReference>
<reference evidence="25 26" key="9">
    <citation type="journal article" date="2013" name="Nature">
        <title>The zebrafish reference genome sequence and its relationship to the human genome.</title>
        <authorList>
            <consortium name="Genome Reference Consortium Zebrafish"/>
            <person name="Howe K."/>
            <person name="Clark M.D."/>
            <person name="Torroja C.F."/>
            <person name="Torrance J."/>
            <person name="Berthelot C."/>
            <person name="Muffato M."/>
            <person name="Collins J.E."/>
            <person name="Humphray S."/>
            <person name="McLaren K."/>
            <person name="Matthews L."/>
            <person name="McLaren S."/>
            <person name="Sealy I."/>
            <person name="Caccamo M."/>
            <person name="Churcher C."/>
            <person name="Scott C."/>
            <person name="Barrett J.C."/>
            <person name="Koch R."/>
            <person name="Rauch G.J."/>
            <person name="White S."/>
            <person name="Chow W."/>
            <person name="Kilian B."/>
            <person name="Quintais L.T."/>
            <person name="Guerra-Assuncao J.A."/>
            <person name="Zhou Y."/>
            <person name="Gu Y."/>
            <person name="Yen J."/>
            <person name="Vogel J.H."/>
            <person name="Eyre T."/>
            <person name="Redmond S."/>
            <person name="Banerjee R."/>
            <person name="Chi J."/>
            <person name="Fu B."/>
            <person name="Langley E."/>
            <person name="Maguire S.F."/>
            <person name="Laird G.K."/>
            <person name="Lloyd D."/>
            <person name="Kenyon E."/>
            <person name="Donaldson S."/>
            <person name="Sehra H."/>
            <person name="Almeida-King J."/>
            <person name="Loveland J."/>
            <person name="Trevanion S."/>
            <person name="Jones M."/>
            <person name="Quail M."/>
            <person name="Willey D."/>
            <person name="Hunt A."/>
            <person name="Burton J."/>
            <person name="Sims S."/>
            <person name="McLay K."/>
            <person name="Plumb B."/>
            <person name="Davis J."/>
            <person name="Clee C."/>
            <person name="Oliver K."/>
            <person name="Clark R."/>
            <person name="Riddle C."/>
            <person name="Elliot D."/>
            <person name="Eliott D."/>
            <person name="Threadgold G."/>
            <person name="Harden G."/>
            <person name="Ware D."/>
            <person name="Begum S."/>
            <person name="Mortimore B."/>
            <person name="Mortimer B."/>
            <person name="Kerry G."/>
            <person name="Heath P."/>
            <person name="Phillimore B."/>
            <person name="Tracey A."/>
            <person name="Corby N."/>
            <person name="Dunn M."/>
            <person name="Johnson C."/>
            <person name="Wood J."/>
            <person name="Clark S."/>
            <person name="Pelan S."/>
            <person name="Griffiths G."/>
            <person name="Smith M."/>
            <person name="Glithero R."/>
            <person name="Howden P."/>
            <person name="Barker N."/>
            <person name="Lloyd C."/>
            <person name="Stevens C."/>
            <person name="Harley J."/>
            <person name="Holt K."/>
            <person name="Panagiotidis G."/>
            <person name="Lovell J."/>
            <person name="Beasley H."/>
            <person name="Henderson C."/>
            <person name="Gordon D."/>
            <person name="Auger K."/>
            <person name="Wright D."/>
            <person name="Collins J."/>
            <person name="Raisen C."/>
            <person name="Dyer L."/>
            <person name="Leung K."/>
            <person name="Robertson L."/>
            <person name="Ambridge K."/>
            <person name="Leongamornlert D."/>
            <person name="McGuire S."/>
            <person name="Gilderthorp R."/>
            <person name="Griffiths C."/>
            <person name="Manthravadi D."/>
            <person name="Nichol S."/>
            <person name="Barker G."/>
            <person name="Whitehead S."/>
            <person name="Kay M."/>
            <person name="Brown J."/>
            <person name="Murnane C."/>
            <person name="Gray E."/>
            <person name="Humphries M."/>
            <person name="Sycamore N."/>
            <person name="Barker D."/>
            <person name="Saunders D."/>
            <person name="Wallis J."/>
            <person name="Babbage A."/>
            <person name="Hammond S."/>
            <person name="Mashreghi-Mohammadi M."/>
            <person name="Barr L."/>
            <person name="Martin S."/>
            <person name="Wray P."/>
            <person name="Ellington A."/>
            <person name="Matthews N."/>
            <person name="Ellwood M."/>
            <person name="Woodmansey R."/>
            <person name="Clark G."/>
            <person name="Cooper J."/>
            <person name="Cooper J."/>
            <person name="Tromans A."/>
            <person name="Grafham D."/>
            <person name="Skuce C."/>
            <person name="Pandian R."/>
            <person name="Andrews R."/>
            <person name="Harrison E."/>
            <person name="Kimberley A."/>
            <person name="Garnett J."/>
            <person name="Fosker N."/>
            <person name="Hall R."/>
            <person name="Garner P."/>
            <person name="Kelly D."/>
            <person name="Bird C."/>
            <person name="Palmer S."/>
            <person name="Gehring I."/>
            <person name="Berger A."/>
            <person name="Dooley C.M."/>
            <person name="Ersan-Urun Z."/>
            <person name="Eser C."/>
            <person name="Geiger H."/>
            <person name="Geisler M."/>
            <person name="Karotki L."/>
            <person name="Kirn A."/>
            <person name="Konantz J."/>
            <person name="Konantz M."/>
            <person name="Oberlander M."/>
            <person name="Rudolph-Geiger S."/>
            <person name="Teucke M."/>
            <person name="Lanz C."/>
            <person name="Raddatz G."/>
            <person name="Osoegawa K."/>
            <person name="Zhu B."/>
            <person name="Rapp A."/>
            <person name="Widaa S."/>
            <person name="Langford C."/>
            <person name="Yang F."/>
            <person name="Schuster S.C."/>
            <person name="Carter N.P."/>
            <person name="Harrow J."/>
            <person name="Ning Z."/>
            <person name="Herrero J."/>
            <person name="Searle S.M."/>
            <person name="Enright A."/>
            <person name="Geisler R."/>
            <person name="Plasterk R.H."/>
            <person name="Lee C."/>
            <person name="Westerfield M."/>
            <person name="de Jong P.J."/>
            <person name="Zon L.I."/>
            <person name="Postlethwait J.H."/>
            <person name="Nusslein-Volhard C."/>
            <person name="Hubbard T.J."/>
            <person name="Roest Crollius H."/>
            <person name="Rogers J."/>
            <person name="Stemple D.L."/>
        </authorList>
    </citation>
    <scope>NUCLEOTIDE SEQUENCE [LARGE SCALE GENOMIC DNA]</scope>
    <source>
        <strain evidence="25">Tuebingen</strain>
    </source>
</reference>
<keyword evidence="11 21" id="KW-1133">Transmembrane helix</keyword>
<dbReference type="AlphaFoldDB" id="Q4W898"/>
<accession>A8E7P9</accession>
<dbReference type="GO" id="GO:0006955">
    <property type="term" value="P:immune response"/>
    <property type="evidence" value="ECO:0000314"/>
    <property type="project" value="ZFIN"/>
</dbReference>
<dbReference type="PRINTS" id="PR01236">
    <property type="entry name" value="TNFBETA"/>
</dbReference>
<dbReference type="RefSeq" id="NP_001019618.1">
    <property type="nucleotide sequence ID" value="NM_001024447.1"/>
</dbReference>
<reference evidence="27" key="4">
    <citation type="journal article" date="2008" name="Immunity">
        <title>Tumor necrosis factor signaling mediates resistance to mycobacteria by inhibiting bacterial growth and macrophage death.</title>
        <authorList>
            <person name="Clay H."/>
            <person name="Volkman H.E."/>
            <person name="Ramakrishnan L."/>
        </authorList>
    </citation>
    <scope>NUCLEOTIDE SEQUENCE</scope>
</reference>
<dbReference type="GO" id="GO:0007166">
    <property type="term" value="P:cell surface receptor signaling pathway"/>
    <property type="evidence" value="ECO:0000318"/>
    <property type="project" value="GO_Central"/>
</dbReference>
<dbReference type="HOGENOM" id="CLU_070352_3_1_1"/>
<evidence type="ECO:0000313" key="24">
    <source>
        <dbReference type="EMBL" id="CAP09589.1"/>
    </source>
</evidence>
<dbReference type="Reactome" id="R-DRE-5357905">
    <property type="pathway name" value="Regulation of TNFR1 signaling"/>
</dbReference>
<reference evidence="27" key="11">
    <citation type="journal article" date="2022" name="Front. Cell Dev. Biol.">
        <title>Different inflammation responses modulate Muller glia proliferation in the acute or chronically damaged zebrafish retina.</title>
        <authorList>
            <person name="Iribarne M."/>
            <person name="Hyde D.R."/>
        </authorList>
    </citation>
    <scope>NUCLEOTIDE SEQUENCE</scope>
</reference>
<evidence type="ECO:0000256" key="11">
    <source>
        <dbReference type="ARBA" id="ARBA00022989"/>
    </source>
</evidence>
<evidence type="ECO:0000256" key="5">
    <source>
        <dbReference type="ARBA" id="ARBA00018403"/>
    </source>
</evidence>
<reference evidence="27" key="10">
    <citation type="journal article" date="2022" name="Front Nutr">
        <title>Excess DHA Induces Liver Injury via Lipid Peroxidation and Gut Microbiota-Derived Lipopolysaccharide in Zebrafish.</title>
        <authorList>
            <person name="Ding Q."/>
            <person name="Hao Q."/>
            <person name="Zhang Q."/>
            <person name="Yang Y."/>
            <person name="Olsen R.E."/>
            <person name="Ringo E."/>
            <person name="Ran C."/>
            <person name="Zhang Z."/>
            <person name="Zhou Z."/>
        </authorList>
    </citation>
    <scope>NUCLEOTIDE SEQUENCE</scope>
</reference>
<dbReference type="GO" id="GO:0005164">
    <property type="term" value="F:tumor necrosis factor receptor binding"/>
    <property type="evidence" value="ECO:0007669"/>
    <property type="project" value="InterPro"/>
</dbReference>
<keyword evidence="10" id="KW-0735">Signal-anchor</keyword>
<reference evidence="27" key="12">
    <citation type="journal article" date="2022" name="Int. J. Mol. Sci.">
        <title>Bacterial Quorum-Sensing Signal DSF Inhibits LPS-Induced Inflammations by Suppressing Toll-like Receptor Signaling and Preventing Lysosome-Mediated Apoptosis in Zebrafish.</title>
        <authorList>
            <person name="Zhu H."/>
            <person name="Wang Z."/>
            <person name="Wang W."/>
            <person name="Lu Y."/>
            <person name="He Y.W."/>
            <person name="Tian J."/>
        </authorList>
    </citation>
    <scope>NUCLEOTIDE SEQUENCE</scope>
</reference>
<name>Q4W898_DANRE</name>
<dbReference type="Bgee" id="ENSDARG00000013598">
    <property type="expression patterns" value="Expressed in granulocyte and 16 other cell types or tissues"/>
</dbReference>
<reference evidence="27" key="3">
    <citation type="journal article" date="2006" name="Cell Death Differ.">
        <title>Delineation of the cell-extrinsic apoptosis pathway in the zebrafish.</title>
        <authorList>
            <person name="Eimon P.M."/>
            <person name="Kratz E."/>
            <person name="Varfolomeev E."/>
            <person name="Hymowitz S.G."/>
            <person name="Stern H."/>
            <person name="Zha J."/>
            <person name="Ashkenazi A."/>
        </authorList>
    </citation>
    <scope>NUCLEOTIDE SEQUENCE</scope>
</reference>
<dbReference type="PROSITE" id="PS50049">
    <property type="entry name" value="THD_2"/>
    <property type="match status" value="1"/>
</dbReference>
<reference evidence="27" key="6">
    <citation type="journal article" date="2009" name="J. Immunol.">
        <title>Evolution of lipopolysaccharide (LPS) recognition and signaling: fish TLR4 does not recognize LPS and negatively regulates NF-kappaB activation.</title>
        <authorList>
            <person name="Sepulcre M.P."/>
            <person name="Alcaraz-Perez F."/>
            <person name="Lopez-Munoz A."/>
            <person name="Roca F.J."/>
            <person name="Meseguer J."/>
            <person name="Cayuela M.L."/>
            <person name="Mulero V."/>
        </authorList>
    </citation>
    <scope>NUCLEOTIDE SEQUENCE</scope>
</reference>
<evidence type="ECO:0000313" key="26">
    <source>
        <dbReference type="Proteomes" id="UP000000437"/>
    </source>
</evidence>
<dbReference type="CTD" id="554167"/>
<dbReference type="Reactome" id="R-DRE-5357956">
    <property type="pathway name" value="TNFR1-induced NF-kappa-B signaling pathway"/>
</dbReference>
<accession>Q4W898</accession>
<dbReference type="OMA" id="QCEENTI"/>
<dbReference type="EMBL" id="FP017181">
    <property type="status" value="NOT_ANNOTATED_CDS"/>
    <property type="molecule type" value="Genomic_DNA"/>
</dbReference>
<dbReference type="Reactome" id="R-DRE-75893">
    <property type="pathway name" value="TNF signaling"/>
</dbReference>
<evidence type="ECO:0000256" key="1">
    <source>
        <dbReference type="ARBA" id="ARBA00004606"/>
    </source>
</evidence>
<keyword evidence="12 21" id="KW-0472">Membrane</keyword>
<dbReference type="FunFam" id="2.60.120.40:FF:000016">
    <property type="entry name" value="Tumor necrosis factor"/>
    <property type="match status" value="1"/>
</dbReference>
<dbReference type="GeneTree" id="ENSGT01060000248544"/>
<dbReference type="GO" id="GO:0042742">
    <property type="term" value="P:defense response to bacterium"/>
    <property type="evidence" value="ECO:0000314"/>
    <property type="project" value="ZFIN"/>
</dbReference>
<dbReference type="Gene3D" id="2.60.120.40">
    <property type="match status" value="1"/>
</dbReference>
<reference evidence="27" key="5">
    <citation type="journal article" date="2008" name="J. Immunol.">
        <title>Evolution of the inflammatory response in vertebrates: fish TNF-alpha is a powerful activator of endothelial cells but hardly activates phagocytes.</title>
        <authorList>
            <person name="Roca F.J."/>
            <person name="Mulero I."/>
            <person name="Lopez-Munoz A."/>
            <person name="Sepulcre M.P."/>
            <person name="Renshaw S.A."/>
            <person name="Meseguer J."/>
            <person name="Mulero V."/>
        </authorList>
    </citation>
    <scope>NUCLEOTIDE SEQUENCE</scope>
</reference>
<dbReference type="KEGG" id="dre:554167"/>
<evidence type="ECO:0000256" key="9">
    <source>
        <dbReference type="ARBA" id="ARBA00022729"/>
    </source>
</evidence>
<keyword evidence="7" id="KW-0964">Secreted</keyword>
<dbReference type="InterPro" id="IPR006053">
    <property type="entry name" value="TNF"/>
</dbReference>
<evidence type="ECO:0000313" key="28">
    <source>
        <dbReference type="ZFIN" id="ZDB-GENE-050601-2"/>
    </source>
</evidence>
<dbReference type="STRING" id="7955.ENSDARP00000010728"/>
<evidence type="ECO:0000256" key="20">
    <source>
        <dbReference type="SAM" id="MobiDB-lite"/>
    </source>
</evidence>
<keyword evidence="26" id="KW-1185">Reference proteome</keyword>
<evidence type="ECO:0000256" key="17">
    <source>
        <dbReference type="ARBA" id="ARBA00033263"/>
    </source>
</evidence>
<dbReference type="ZFIN" id="ZDB-GENE-050601-2">
    <property type="gene designation" value="tnfb"/>
</dbReference>
<reference evidence="25" key="8">
    <citation type="submission" date="2012-02" db="UniProtKB">
        <authorList>
            <consortium name="Ensembl"/>
        </authorList>
    </citation>
    <scope>IDENTIFICATION</scope>
    <source>
        <strain evidence="25">Tuebingen</strain>
    </source>
</reference>
<dbReference type="PANTHER" id="PTHR11471:SF23">
    <property type="entry name" value="TUMOR NECROSIS FACTOR"/>
    <property type="match status" value="1"/>
</dbReference>
<evidence type="ECO:0000256" key="3">
    <source>
        <dbReference type="ARBA" id="ARBA00008670"/>
    </source>
</evidence>
<gene>
    <name evidence="25 27 28" type="primary">tnfb</name>
    <name evidence="24 27" type="synonym">tnf</name>
    <name evidence="23" type="synonym">TNF alpha</name>
    <name evidence="27" type="synonym">Tnf-alpha</name>
    <name evidence="27" type="synonym">tnfa-like</name>
    <name evidence="24" type="ORF">DKEY-148A13.1-001</name>
</gene>
<dbReference type="InterPro" id="IPR008983">
    <property type="entry name" value="Tumour_necrosis_fac-like_dom"/>
</dbReference>
<evidence type="ECO:0000256" key="14">
    <source>
        <dbReference type="ARBA" id="ARBA00023180"/>
    </source>
</evidence>
<keyword evidence="9" id="KW-0732">Signal</keyword>
<evidence type="ECO:0000259" key="22">
    <source>
        <dbReference type="PROSITE" id="PS50049"/>
    </source>
</evidence>
<comment type="similarity">
    <text evidence="3">Belongs to the tumor necrosis factor family.</text>
</comment>
<keyword evidence="13" id="KW-1015">Disulfide bond</keyword>
<reference evidence="27" key="13">
    <citation type="journal article" date="2022" name="J. Immunol.">
        <title>Zebrafish sirt5 Negatively Regulates Antiviral Innate Immunity by Attenuating Phosphorylation and Ubiquitination of mavs.</title>
        <authorList>
            <person name="Chen X."/>
            <person name="Fan S."/>
            <person name="Zhu C."/>
            <person name="Liao Q."/>
            <person name="Tang J."/>
            <person name="Yu G."/>
            <person name="Cai X."/>
            <person name="Ouyang G."/>
            <person name="Xiao W."/>
            <person name="Liu X."/>
        </authorList>
    </citation>
    <scope>NUCLEOTIDE SEQUENCE</scope>
</reference>
<organism evidence="24">
    <name type="scientific">Danio rerio</name>
    <name type="common">Zebrafish</name>
    <name type="synonym">Brachydanio rerio</name>
    <dbReference type="NCBI Taxonomy" id="7955"/>
    <lineage>
        <taxon>Eukaryota</taxon>
        <taxon>Metazoa</taxon>
        <taxon>Chordata</taxon>
        <taxon>Craniata</taxon>
        <taxon>Vertebrata</taxon>
        <taxon>Euteleostomi</taxon>
        <taxon>Actinopterygii</taxon>
        <taxon>Neopterygii</taxon>
        <taxon>Teleostei</taxon>
        <taxon>Ostariophysi</taxon>
        <taxon>Cypriniformes</taxon>
        <taxon>Danionidae</taxon>
        <taxon>Danioninae</taxon>
        <taxon>Danio</taxon>
    </lineage>
</organism>
<dbReference type="GO" id="GO:2001238">
    <property type="term" value="P:positive regulation of extrinsic apoptotic signaling pathway"/>
    <property type="evidence" value="ECO:0000318"/>
    <property type="project" value="GO_Central"/>
</dbReference>
<comment type="subcellular location">
    <subcellularLocation>
        <location evidence="1">Membrane</location>
        <topology evidence="1">Single-pass type II membrane protein</topology>
    </subcellularLocation>
    <subcellularLocation>
        <location evidence="2">Secreted</location>
    </subcellularLocation>
</comment>
<feature type="domain" description="THD" evidence="22">
    <location>
        <begin position="100"/>
        <end position="242"/>
    </location>
</feature>
<dbReference type="GO" id="GO:0043123">
    <property type="term" value="P:positive regulation of canonical NF-kappaB signal transduction"/>
    <property type="evidence" value="ECO:0000318"/>
    <property type="project" value="GO_Central"/>
</dbReference>
<reference evidence="27" key="15">
    <citation type="submission" date="2025-04" db="UniProtKB">
        <authorList>
            <consortium name="RefSeq"/>
        </authorList>
    </citation>
    <scope>IDENTIFICATION</scope>
</reference>
<dbReference type="GO" id="GO:0005125">
    <property type="term" value="F:cytokine activity"/>
    <property type="evidence" value="ECO:0000318"/>
    <property type="project" value="GO_Central"/>
</dbReference>
<evidence type="ECO:0000256" key="18">
    <source>
        <dbReference type="ARBA" id="ARBA00046146"/>
    </source>
</evidence>
<keyword evidence="6" id="KW-0202">Cytokine</keyword>
<dbReference type="GO" id="GO:0005615">
    <property type="term" value="C:extracellular space"/>
    <property type="evidence" value="ECO:0000318"/>
    <property type="project" value="GO_Central"/>
</dbReference>
<evidence type="ECO:0000256" key="10">
    <source>
        <dbReference type="ARBA" id="ARBA00022968"/>
    </source>
</evidence>
<evidence type="ECO:0000313" key="25">
    <source>
        <dbReference type="Ensembl" id="ENSDARP00000010728"/>
    </source>
</evidence>
<dbReference type="PANTHER" id="PTHR11471">
    <property type="entry name" value="TUMOR NECROSIS FACTOR FAMILY MEMBER"/>
    <property type="match status" value="1"/>
</dbReference>
<evidence type="ECO:0000256" key="7">
    <source>
        <dbReference type="ARBA" id="ARBA00022525"/>
    </source>
</evidence>
<reference evidence="23" key="1">
    <citation type="submission" date="2004-07" db="EMBL/GenBank/DDBJ databases">
        <authorList>
            <person name="Ram S."/>
            <person name="Sakai M."/>
        </authorList>
    </citation>
    <scope>NUCLEOTIDE SEQUENCE</scope>
</reference>
<dbReference type="PRINTS" id="PR01234">
    <property type="entry name" value="TNECROSISFCT"/>
</dbReference>
<proteinExistence type="evidence at transcript level"/>
<evidence type="ECO:0000256" key="16">
    <source>
        <dbReference type="ARBA" id="ARBA00033253"/>
    </source>
</evidence>
<dbReference type="EMBL" id="AB183467">
    <property type="protein sequence ID" value="BAD98730.1"/>
    <property type="molecule type" value="mRNA"/>
</dbReference>
<evidence type="ECO:0000256" key="6">
    <source>
        <dbReference type="ARBA" id="ARBA00022514"/>
    </source>
</evidence>
<reference evidence="27" key="14">
    <citation type="journal article" date="2023" name="Dis. Model. Mech.">
        <title>A zebrafish model of combined saposin deficiency identifies acid sphingomyelinase as a potential therapeutic target.</title>
        <authorList>
            <person name="Zhang T."/>
            <person name="Alonzo I."/>
            <person name="Stubben C."/>
            <person name="Geng Y."/>
            <person name="Herdman C."/>
            <person name="Chandler N."/>
            <person name="Doane K.P."/>
            <person name="Pluimer B.R."/>
            <person name="Trauger S.A."/>
            <person name="Peterson R.T."/>
        </authorList>
    </citation>
    <scope>NUCLEOTIDE SEQUENCE</scope>
</reference>
<dbReference type="EMBL" id="BX629345">
    <property type="protein sequence ID" value="CAP09589.1"/>
    <property type="molecule type" value="Genomic_DNA"/>
</dbReference>
<dbReference type="AGR" id="ZFIN:ZDB-GENE-050601-2"/>
<dbReference type="Pfam" id="PF00229">
    <property type="entry name" value="TNF"/>
    <property type="match status" value="1"/>
</dbReference>
<feature type="compositionally biased region" description="Polar residues" evidence="20">
    <location>
        <begin position="76"/>
        <end position="85"/>
    </location>
</feature>
<dbReference type="eggNOG" id="ENOG502S4K8">
    <property type="taxonomic scope" value="Eukaryota"/>
</dbReference>
<dbReference type="GeneID" id="554167"/>
<evidence type="ECO:0000256" key="2">
    <source>
        <dbReference type="ARBA" id="ARBA00004613"/>
    </source>
</evidence>
<evidence type="ECO:0000313" key="23">
    <source>
        <dbReference type="EMBL" id="BAD98730.1"/>
    </source>
</evidence>
<dbReference type="InterPro" id="IPR006052">
    <property type="entry name" value="TNF_dom"/>
</dbReference>
<dbReference type="InterPro" id="IPR002960">
    <property type="entry name" value="TNF_beta"/>
</dbReference>
<reference evidence="23 27" key="2">
    <citation type="journal article" date="2005" name="Immunogenetics">
        <title>A novel tumor necrosis factor (TNF) gene present in tandem with theTNF-alpha gene on the same chromosome in teleosts.</title>
        <authorList>
            <person name="Savan R."/>
            <person name="Kono T."/>
            <person name="Igawa D."/>
            <person name="Sakai M."/>
        </authorList>
    </citation>
    <scope>NUCLEOTIDE SEQUENCE</scope>
</reference>
<evidence type="ECO:0000256" key="8">
    <source>
        <dbReference type="ARBA" id="ARBA00022692"/>
    </source>
</evidence>
<feature type="transmembrane region" description="Helical" evidence="21">
    <location>
        <begin position="34"/>
        <end position="57"/>
    </location>
</feature>
<comment type="function">
    <text evidence="18">Cytokine that in its homotrimeric form binds to TNFRSF1A/TNFR1, TNFRSF1B/TNFBR and TNFRSF14/HVEM. In its heterotrimeric form with LTB binds to TNFRSF3/LTBR. Lymphotoxin is produced by lymphocytes and is cytotoxic for a wide range of tumor cells in vitro and in vivo.</text>
</comment>
<dbReference type="GO" id="GO:0001889">
    <property type="term" value="P:liver development"/>
    <property type="evidence" value="ECO:0000315"/>
    <property type="project" value="ZFIN"/>
</dbReference>
<protein>
    <recommendedName>
        <fullName evidence="5">Lymphotoxin-alpha</fullName>
    </recommendedName>
    <alternativeName>
        <fullName evidence="15">TNF-alpha</fullName>
    </alternativeName>
    <alternativeName>
        <fullName evidence="16">TNF-beta</fullName>
    </alternativeName>
    <alternativeName>
        <fullName evidence="4">Tumor necrosis factor</fullName>
    </alternativeName>
    <alternativeName>
        <fullName evidence="17">Tumor necrosis factor ligand superfamily member 1</fullName>
    </alternativeName>
</protein>
<dbReference type="SUPFAM" id="SSF49842">
    <property type="entry name" value="TNF-like"/>
    <property type="match status" value="1"/>
</dbReference>
<dbReference type="Proteomes" id="UP000000437">
    <property type="component" value="Chromosome 15"/>
</dbReference>
<keyword evidence="8 21" id="KW-0812">Transmembrane</keyword>
<dbReference type="Reactome" id="R-DRE-5668541">
    <property type="pathway name" value="TNFR2 non-canonical NF-kB pathway"/>
</dbReference>
<dbReference type="Reactome" id="R-DRE-5626978">
    <property type="pathway name" value="TNFR1-mediated ceramide production"/>
</dbReference>
<sequence>MVRYETTLVDMEAGVGGVYQTTVAPVPVNSSRSWIWKTLAAVAFVGLCVVAAFFFTWHVMKPNEEGQKPNREHLKQQITTPSASSDHGKVLKQIAQSTKAAIHLHGDPSGQSLKWVGGVDQAFQQGGLRLENNEIIIPKDGLYFVYSQVSYETLCVEDVEGDGQKYLSHTINRYTDAVREKMPLQNSANSVCQSLDGKTSYSTIYLGAVFDLFGDDRLSTHTTRVGDIENNYAKTFFGVFAL</sequence>
<comment type="subunit">
    <text evidence="19">Homotrimer, and heterotrimer of either two LTB and one LTA subunits or (less prevalent) two LTA and one LTB subunits. Interacts with TNFRSF14.</text>
</comment>
<evidence type="ECO:0000313" key="27">
    <source>
        <dbReference type="RefSeq" id="NP_001019618.1"/>
    </source>
</evidence>
<dbReference type="SMR" id="Q4W898"/>
<evidence type="ECO:0000256" key="12">
    <source>
        <dbReference type="ARBA" id="ARBA00023136"/>
    </source>
</evidence>
<evidence type="ECO:0000256" key="15">
    <source>
        <dbReference type="ARBA" id="ARBA00029751"/>
    </source>
</evidence>
<evidence type="ECO:0000256" key="13">
    <source>
        <dbReference type="ARBA" id="ARBA00023157"/>
    </source>
</evidence>
<feature type="region of interest" description="Disordered" evidence="20">
    <location>
        <begin position="65"/>
        <end position="87"/>
    </location>
</feature>
<dbReference type="GO" id="GO:0016020">
    <property type="term" value="C:membrane"/>
    <property type="evidence" value="ECO:0007669"/>
    <property type="project" value="UniProtKB-SubCell"/>
</dbReference>
<evidence type="ECO:0000256" key="4">
    <source>
        <dbReference type="ARBA" id="ARBA00013893"/>
    </source>
</evidence>
<feature type="compositionally biased region" description="Basic and acidic residues" evidence="20">
    <location>
        <begin position="65"/>
        <end position="75"/>
    </location>
</feature>
<dbReference type="Ensembl" id="ENSDART00000017569.8">
    <property type="protein sequence ID" value="ENSDARP00000010728.7"/>
    <property type="gene ID" value="ENSDARG00000013598.8"/>
</dbReference>
<keyword evidence="14" id="KW-0325">Glycoprotein</keyword>
<reference evidence="24" key="7">
    <citation type="submission" date="2009-01" db="EMBL/GenBank/DDBJ databases">
        <authorList>
            <person name="Kay M."/>
        </authorList>
    </citation>
    <scope>NUCLEOTIDE SEQUENCE</scope>
</reference>
<dbReference type="OrthoDB" id="9940698at2759"/>
<dbReference type="PaxDb" id="7955-ENSDARP00000010728"/>